<feature type="region of interest" description="Disordered" evidence="1">
    <location>
        <begin position="26"/>
        <end position="52"/>
    </location>
</feature>
<evidence type="ECO:0000313" key="3">
    <source>
        <dbReference type="EMBL" id="TDK85230.1"/>
    </source>
</evidence>
<comment type="caution">
    <text evidence="3">The sequence shown here is derived from an EMBL/GenBank/DDBJ whole genome shotgun (WGS) entry which is preliminary data.</text>
</comment>
<sequence>MNGSTAVDVVVGPSPSLDECVEAIPSGAGHRSESPHRGQCQTGSVTTPEPIEPDTKDWTWVLSSACPECGFDAASVQPTDVADRIRDDAADWVHRLAGAGVRTRPRPGVWSTLEYGCHIRDVHRIFEHRVRLMLTEDDPQFPNWDQDETAIADDYASQDPAVVATELFDAANVVAATYADVPANAWHRRGLRSNGSEFTIATIAVYHLHDIVHHAYDVTPRG</sequence>
<evidence type="ECO:0000256" key="1">
    <source>
        <dbReference type="SAM" id="MobiDB-lite"/>
    </source>
</evidence>
<evidence type="ECO:0000313" key="4">
    <source>
        <dbReference type="Proteomes" id="UP000294929"/>
    </source>
</evidence>
<evidence type="ECO:0000259" key="2">
    <source>
        <dbReference type="Pfam" id="PF12867"/>
    </source>
</evidence>
<name>A0A4R5W8H4_MYCMU</name>
<dbReference type="InterPro" id="IPR034660">
    <property type="entry name" value="DinB/YfiT-like"/>
</dbReference>
<gene>
    <name evidence="3" type="ORF">EUA03_23115</name>
</gene>
<dbReference type="AlphaFoldDB" id="A0A4R5W8H4"/>
<dbReference type="Gene3D" id="1.20.120.450">
    <property type="entry name" value="dinb family like domain"/>
    <property type="match status" value="1"/>
</dbReference>
<dbReference type="Proteomes" id="UP000294929">
    <property type="component" value="Unassembled WGS sequence"/>
</dbReference>
<dbReference type="Pfam" id="PF12867">
    <property type="entry name" value="DinB_2"/>
    <property type="match status" value="1"/>
</dbReference>
<feature type="domain" description="DinB-like" evidence="2">
    <location>
        <begin position="83"/>
        <end position="214"/>
    </location>
</feature>
<proteinExistence type="predicted"/>
<accession>A0A4R5W8H4</accession>
<organism evidence="3 4">
    <name type="scientific">Mycolicibacterium mucogenicum</name>
    <name type="common">Mycobacterium mucogenicum</name>
    <dbReference type="NCBI Taxonomy" id="56689"/>
    <lineage>
        <taxon>Bacteria</taxon>
        <taxon>Bacillati</taxon>
        <taxon>Actinomycetota</taxon>
        <taxon>Actinomycetes</taxon>
        <taxon>Mycobacteriales</taxon>
        <taxon>Mycobacteriaceae</taxon>
        <taxon>Mycolicibacterium</taxon>
    </lineage>
</organism>
<reference evidence="3 4" key="1">
    <citation type="submission" date="2019-01" db="EMBL/GenBank/DDBJ databases">
        <title>High-quality-draft genome sequences of five non-tuberculosis mycobacteriaceae isolated from a nosocomial environment.</title>
        <authorList>
            <person name="Tiago I."/>
            <person name="Alarico S."/>
            <person name="Pereira S.G."/>
            <person name="Coelho C."/>
            <person name="Maranha A."/>
            <person name="Empadinhas N."/>
        </authorList>
    </citation>
    <scope>NUCLEOTIDE SEQUENCE [LARGE SCALE GENOMIC DNA]</scope>
    <source>
        <strain evidence="3 4">24AIII</strain>
    </source>
</reference>
<protein>
    <submittedName>
        <fullName evidence="3">DinB family protein</fullName>
    </submittedName>
</protein>
<dbReference type="SUPFAM" id="SSF109854">
    <property type="entry name" value="DinB/YfiT-like putative metalloenzymes"/>
    <property type="match status" value="1"/>
</dbReference>
<dbReference type="EMBL" id="SDLO01000026">
    <property type="protein sequence ID" value="TDK85230.1"/>
    <property type="molecule type" value="Genomic_DNA"/>
</dbReference>
<dbReference type="InterPro" id="IPR024775">
    <property type="entry name" value="DinB-like"/>
</dbReference>